<reference evidence="1 2" key="1">
    <citation type="journal article" date="2019" name="Sci. Rep.">
        <title>Orb-weaving spider Araneus ventricosus genome elucidates the spidroin gene catalogue.</title>
        <authorList>
            <person name="Kono N."/>
            <person name="Nakamura H."/>
            <person name="Ohtoshi R."/>
            <person name="Moran D.A.P."/>
            <person name="Shinohara A."/>
            <person name="Yoshida Y."/>
            <person name="Fujiwara M."/>
            <person name="Mori M."/>
            <person name="Tomita M."/>
            <person name="Arakawa K."/>
        </authorList>
    </citation>
    <scope>NUCLEOTIDE SEQUENCE [LARGE SCALE GENOMIC DNA]</scope>
</reference>
<feature type="non-terminal residue" evidence="1">
    <location>
        <position position="367"/>
    </location>
</feature>
<protein>
    <submittedName>
        <fullName evidence="1">Uncharacterized protein</fullName>
    </submittedName>
</protein>
<proteinExistence type="predicted"/>
<dbReference type="InterPro" id="IPR036388">
    <property type="entry name" value="WH-like_DNA-bd_sf"/>
</dbReference>
<comment type="caution">
    <text evidence="1">The sequence shown here is derived from an EMBL/GenBank/DDBJ whole genome shotgun (WGS) entry which is preliminary data.</text>
</comment>
<dbReference type="Proteomes" id="UP000499080">
    <property type="component" value="Unassembled WGS sequence"/>
</dbReference>
<dbReference type="AlphaFoldDB" id="A0A4Y2RYI8"/>
<dbReference type="OrthoDB" id="6437331at2759"/>
<gene>
    <name evidence="1" type="ORF">AVEN_119298_1</name>
</gene>
<feature type="non-terminal residue" evidence="1">
    <location>
        <position position="1"/>
    </location>
</feature>
<dbReference type="EMBL" id="BGPR01019034">
    <property type="protein sequence ID" value="GBN80791.1"/>
    <property type="molecule type" value="Genomic_DNA"/>
</dbReference>
<name>A0A4Y2RYI8_ARAVE</name>
<evidence type="ECO:0000313" key="2">
    <source>
        <dbReference type="Proteomes" id="UP000499080"/>
    </source>
</evidence>
<accession>A0A4Y2RYI8</accession>
<sequence length="367" mass="41508">VPKKKRSKKVTRKKTNMCSRSNVLKKIKDSLDKEDFRHMLYWDDDKMKNEFIVKFVHMNNPEWKNADYLELFKELDKLSNNYKKYLQDEKYNHKCKIRCKANLRKLVESGALTFMGKTCKGKSIQLRKYKLNFDVSSAKRAVSEGGKMTKRCNVNGFNGCETVPLKTGVTYIKGKLKIENLPNEQSHCLCLSNFNPINIYVNIPVGGSSISSASPIGPPLLYTCCTTENRNEDVRNVILQKHPLTEHEKQMDGNDDAFHAMSIEDPALCTSSISCSSIEENDKCGLMGCCKLLDQNIQGTVEIENNGALPTNCTESLNMEPIGKFTFPYCTSRVEEAMGAINLAGTHYTSSEYNELLCSNNSPNRLQ</sequence>
<organism evidence="1 2">
    <name type="scientific">Araneus ventricosus</name>
    <name type="common">Orbweaver spider</name>
    <name type="synonym">Epeira ventricosa</name>
    <dbReference type="NCBI Taxonomy" id="182803"/>
    <lineage>
        <taxon>Eukaryota</taxon>
        <taxon>Metazoa</taxon>
        <taxon>Ecdysozoa</taxon>
        <taxon>Arthropoda</taxon>
        <taxon>Chelicerata</taxon>
        <taxon>Arachnida</taxon>
        <taxon>Araneae</taxon>
        <taxon>Araneomorphae</taxon>
        <taxon>Entelegynae</taxon>
        <taxon>Araneoidea</taxon>
        <taxon>Araneidae</taxon>
        <taxon>Araneus</taxon>
    </lineage>
</organism>
<keyword evidence="2" id="KW-1185">Reference proteome</keyword>
<evidence type="ECO:0000313" key="1">
    <source>
        <dbReference type="EMBL" id="GBN80791.1"/>
    </source>
</evidence>
<dbReference type="Gene3D" id="1.10.10.10">
    <property type="entry name" value="Winged helix-like DNA-binding domain superfamily/Winged helix DNA-binding domain"/>
    <property type="match status" value="1"/>
</dbReference>